<dbReference type="GO" id="GO:0003700">
    <property type="term" value="F:DNA-binding transcription factor activity"/>
    <property type="evidence" value="ECO:0007669"/>
    <property type="project" value="TreeGrafter"/>
</dbReference>
<organism evidence="4">
    <name type="scientific">Kribbella sp. HUAS MG21</name>
    <dbReference type="NCBI Taxonomy" id="3160966"/>
    <lineage>
        <taxon>Bacteria</taxon>
        <taxon>Bacillati</taxon>
        <taxon>Actinomycetota</taxon>
        <taxon>Actinomycetes</taxon>
        <taxon>Propionibacteriales</taxon>
        <taxon>Kribbellaceae</taxon>
        <taxon>Kribbella</taxon>
    </lineage>
</organism>
<dbReference type="InterPro" id="IPR001647">
    <property type="entry name" value="HTH_TetR"/>
</dbReference>
<evidence type="ECO:0000259" key="3">
    <source>
        <dbReference type="PROSITE" id="PS50977"/>
    </source>
</evidence>
<dbReference type="SUPFAM" id="SSF48498">
    <property type="entry name" value="Tetracyclin repressor-like, C-terminal domain"/>
    <property type="match status" value="1"/>
</dbReference>
<sequence>MSKRIPRAESQARTRERLLAAAAELFAERGVNGTSVEQIAERAGYTRGAFYGNFAGKPELVAALLNERTQHEYAELRAIADGPDPAAALRDWHRRRTADESAWLTLRLELLLYAVREQGPVRDSVRSRERFARDAHAAGLRHQAGAKAPDDLDQLALIVHALEDGLLIQRALDPDAVPAEAVVDAYLRITRAWLE</sequence>
<dbReference type="AlphaFoldDB" id="A0AAU7TLZ7"/>
<dbReference type="Gene3D" id="1.10.357.10">
    <property type="entry name" value="Tetracycline Repressor, domain 2"/>
    <property type="match status" value="1"/>
</dbReference>
<dbReference type="PROSITE" id="PS50977">
    <property type="entry name" value="HTH_TETR_2"/>
    <property type="match status" value="1"/>
</dbReference>
<dbReference type="SUPFAM" id="SSF46689">
    <property type="entry name" value="Homeodomain-like"/>
    <property type="match status" value="1"/>
</dbReference>
<name>A0AAU7TLZ7_9ACTN</name>
<evidence type="ECO:0000313" key="4">
    <source>
        <dbReference type="EMBL" id="XBV27479.1"/>
    </source>
</evidence>
<dbReference type="InterPro" id="IPR050109">
    <property type="entry name" value="HTH-type_TetR-like_transc_reg"/>
</dbReference>
<protein>
    <submittedName>
        <fullName evidence="4">TetR/AcrR family transcriptional regulator</fullName>
    </submittedName>
</protein>
<dbReference type="GO" id="GO:0000976">
    <property type="term" value="F:transcription cis-regulatory region binding"/>
    <property type="evidence" value="ECO:0007669"/>
    <property type="project" value="TreeGrafter"/>
</dbReference>
<dbReference type="InterPro" id="IPR009057">
    <property type="entry name" value="Homeodomain-like_sf"/>
</dbReference>
<accession>A0AAU7TLZ7</accession>
<dbReference type="EMBL" id="CP158165">
    <property type="protein sequence ID" value="XBV27479.1"/>
    <property type="molecule type" value="Genomic_DNA"/>
</dbReference>
<gene>
    <name evidence="4" type="ORF">ABN611_13830</name>
</gene>
<feature type="DNA-binding region" description="H-T-H motif" evidence="2">
    <location>
        <begin position="35"/>
        <end position="54"/>
    </location>
</feature>
<dbReference type="PRINTS" id="PR00455">
    <property type="entry name" value="HTHTETR"/>
</dbReference>
<keyword evidence="1 2" id="KW-0238">DNA-binding</keyword>
<dbReference type="PANTHER" id="PTHR30055">
    <property type="entry name" value="HTH-TYPE TRANSCRIPTIONAL REGULATOR RUTR"/>
    <property type="match status" value="1"/>
</dbReference>
<dbReference type="InterPro" id="IPR036271">
    <property type="entry name" value="Tet_transcr_reg_TetR-rel_C_sf"/>
</dbReference>
<dbReference type="PANTHER" id="PTHR30055:SF241">
    <property type="entry name" value="TRANSCRIPTIONAL REGULATORY PROTEIN"/>
    <property type="match status" value="1"/>
</dbReference>
<evidence type="ECO:0000256" key="2">
    <source>
        <dbReference type="PROSITE-ProRule" id="PRU00335"/>
    </source>
</evidence>
<dbReference type="Pfam" id="PF00440">
    <property type="entry name" value="TetR_N"/>
    <property type="match status" value="1"/>
</dbReference>
<evidence type="ECO:0000256" key="1">
    <source>
        <dbReference type="ARBA" id="ARBA00023125"/>
    </source>
</evidence>
<proteinExistence type="predicted"/>
<dbReference type="RefSeq" id="WP_350280264.1">
    <property type="nucleotide sequence ID" value="NZ_CP158165.1"/>
</dbReference>
<reference evidence="4" key="1">
    <citation type="submission" date="2024-06" db="EMBL/GenBank/DDBJ databases">
        <title>Kribbella sp. strain HUAS MG21 genome sequences.</title>
        <authorList>
            <person name="Mo P."/>
        </authorList>
    </citation>
    <scope>NUCLEOTIDE SEQUENCE</scope>
    <source>
        <strain evidence="4">HUAS MG21</strain>
    </source>
</reference>
<feature type="domain" description="HTH tetR-type" evidence="3">
    <location>
        <begin position="12"/>
        <end position="72"/>
    </location>
</feature>